<dbReference type="GO" id="GO:0031966">
    <property type="term" value="C:mitochondrial membrane"/>
    <property type="evidence" value="ECO:0007669"/>
    <property type="project" value="UniProtKB-SubCell"/>
</dbReference>
<evidence type="ECO:0000256" key="7">
    <source>
        <dbReference type="ARBA" id="ARBA00023136"/>
    </source>
</evidence>
<dbReference type="EC" id="7.1.1.2" evidence="9"/>
<reference evidence="10" key="1">
    <citation type="submission" date="2014-10" db="EMBL/GenBank/DDBJ databases">
        <title>Mitochondrial genomes for 'planarian' flatworms shows great divergence from the neodermatan gene order.</title>
        <authorList>
            <person name="Ross E."/>
            <person name="Blair D."/>
            <person name="Sanchez Alvarado A."/>
        </authorList>
    </citation>
    <scope>NUCLEOTIDE SEQUENCE</scope>
</reference>
<organism evidence="10">
    <name type="scientific">Schmidtea mediterranea</name>
    <name type="common">Freshwater planarian flatworm</name>
    <dbReference type="NCBI Taxonomy" id="79327"/>
    <lineage>
        <taxon>Eukaryota</taxon>
        <taxon>Metazoa</taxon>
        <taxon>Spiralia</taxon>
        <taxon>Lophotrochozoa</taxon>
        <taxon>Platyhelminthes</taxon>
        <taxon>Rhabditophora</taxon>
        <taxon>Seriata</taxon>
        <taxon>Tricladida</taxon>
        <taxon>Continenticola</taxon>
        <taxon>Geoplanoidea</taxon>
        <taxon>Dugesiidae</taxon>
        <taxon>Schmidtea</taxon>
    </lineage>
</organism>
<dbReference type="Gene3D" id="1.20.58.1610">
    <property type="entry name" value="NADH:ubiquinone/plastoquinone oxidoreductase, chain 3"/>
    <property type="match status" value="1"/>
</dbReference>
<evidence type="ECO:0000256" key="5">
    <source>
        <dbReference type="ARBA" id="ARBA00022692"/>
    </source>
</evidence>
<gene>
    <name evidence="10" type="primary">ND3</name>
</gene>
<keyword evidence="9 10" id="KW-0496">Mitochondrion</keyword>
<evidence type="ECO:0000256" key="6">
    <source>
        <dbReference type="ARBA" id="ARBA00022989"/>
    </source>
</evidence>
<evidence type="ECO:0000256" key="8">
    <source>
        <dbReference type="ARBA" id="ARBA00049551"/>
    </source>
</evidence>
<keyword evidence="5 9" id="KW-0812">Transmembrane</keyword>
<keyword evidence="9" id="KW-0679">Respiratory chain</keyword>
<comment type="similarity">
    <text evidence="2 9">Belongs to the complex I subunit 3 family.</text>
</comment>
<feature type="transmembrane region" description="Helical" evidence="9">
    <location>
        <begin position="93"/>
        <end position="116"/>
    </location>
</feature>
<evidence type="ECO:0000256" key="3">
    <source>
        <dbReference type="ARBA" id="ARBA00021007"/>
    </source>
</evidence>
<feature type="transmembrane region" description="Helical" evidence="9">
    <location>
        <begin position="59"/>
        <end position="81"/>
    </location>
</feature>
<name>A0A0B4VIX4_SCHMD</name>
<geneLocation type="mitochondrion" evidence="10"/>
<proteinExistence type="inferred from homology"/>
<dbReference type="Pfam" id="PF00507">
    <property type="entry name" value="Oxidored_q4"/>
    <property type="match status" value="1"/>
</dbReference>
<keyword evidence="6 9" id="KW-1133">Transmembrane helix</keyword>
<keyword evidence="9" id="KW-0249">Electron transport</keyword>
<dbReference type="InterPro" id="IPR000440">
    <property type="entry name" value="NADH_UbQ/plastoQ_OxRdtase_su3"/>
</dbReference>
<keyword evidence="7 9" id="KW-0472">Membrane</keyword>
<dbReference type="InterPro" id="IPR038430">
    <property type="entry name" value="NDAH_ubi_oxred_su3_sf"/>
</dbReference>
<keyword evidence="9" id="KW-1278">Translocase</keyword>
<keyword evidence="9" id="KW-0520">NAD</keyword>
<accession>A0A0B4VIX4</accession>
<protein>
    <recommendedName>
        <fullName evidence="3 9">NADH-ubiquinone oxidoreductase chain 3</fullName>
        <ecNumber evidence="9">7.1.1.2</ecNumber>
    </recommendedName>
</protein>
<sequence length="117" mass="14163">LGFCFLGLLFFSLGLFLLFTLWLVWLDLLGYNSFRESQSVYECGFDSKDVSRFPFSFRFFLIVILFVILDVELCFVLQMPFELFYFMYGNRLYYLYFIVLLVFGVWLEYFNGLLVWK</sequence>
<comment type="subcellular location">
    <subcellularLocation>
        <location evidence="1">Membrane</location>
    </subcellularLocation>
    <subcellularLocation>
        <location evidence="9">Mitochondrion membrane</location>
        <topology evidence="9">Multi-pass membrane protein</topology>
    </subcellularLocation>
</comment>
<feature type="transmembrane region" description="Helical" evidence="9">
    <location>
        <begin position="6"/>
        <end position="26"/>
    </location>
</feature>
<dbReference type="AlphaFoldDB" id="A0A0B4VIX4"/>
<evidence type="ECO:0000256" key="1">
    <source>
        <dbReference type="ARBA" id="ARBA00004370"/>
    </source>
</evidence>
<comment type="catalytic activity">
    <reaction evidence="8 9">
        <text>a ubiquinone + NADH + 5 H(+)(in) = a ubiquinol + NAD(+) + 4 H(+)(out)</text>
        <dbReference type="Rhea" id="RHEA:29091"/>
        <dbReference type="Rhea" id="RHEA-COMP:9565"/>
        <dbReference type="Rhea" id="RHEA-COMP:9566"/>
        <dbReference type="ChEBI" id="CHEBI:15378"/>
        <dbReference type="ChEBI" id="CHEBI:16389"/>
        <dbReference type="ChEBI" id="CHEBI:17976"/>
        <dbReference type="ChEBI" id="CHEBI:57540"/>
        <dbReference type="ChEBI" id="CHEBI:57945"/>
        <dbReference type="EC" id="7.1.1.2"/>
    </reaction>
</comment>
<evidence type="ECO:0000256" key="4">
    <source>
        <dbReference type="ARBA" id="ARBA00022448"/>
    </source>
</evidence>
<dbReference type="EMBL" id="KM821047">
    <property type="protein sequence ID" value="AJD22379.2"/>
    <property type="molecule type" value="Genomic_DNA"/>
</dbReference>
<keyword evidence="9" id="KW-0830">Ubiquinone</keyword>
<dbReference type="GO" id="GO:0008137">
    <property type="term" value="F:NADH dehydrogenase (ubiquinone) activity"/>
    <property type="evidence" value="ECO:0007669"/>
    <property type="project" value="UniProtKB-UniRule"/>
</dbReference>
<evidence type="ECO:0000256" key="2">
    <source>
        <dbReference type="ARBA" id="ARBA00008472"/>
    </source>
</evidence>
<comment type="function">
    <text evidence="9">Core subunit of the mitochondrial membrane respiratory chain NADH dehydrogenase (Complex I) which catalyzes electron transfer from NADH through the respiratory chain, using ubiquinone as an electron acceptor. Essential for the catalytic activity of complex I.</text>
</comment>
<evidence type="ECO:0000313" key="10">
    <source>
        <dbReference type="EMBL" id="AJD22379.2"/>
    </source>
</evidence>
<feature type="non-terminal residue" evidence="10">
    <location>
        <position position="1"/>
    </location>
</feature>
<evidence type="ECO:0000256" key="9">
    <source>
        <dbReference type="RuleBase" id="RU003640"/>
    </source>
</evidence>
<keyword evidence="4 9" id="KW-0813">Transport</keyword>